<sequence>MISIKNEDFCENYELFEKLCSMTGEPIRLVKDNCSDMIVMTADTFEKRRKMLDLREKILGADADTHLNFENDGIKKLGQYISELEKNGE</sequence>
<evidence type="ECO:0000313" key="2">
    <source>
        <dbReference type="Proteomes" id="UP000183461"/>
    </source>
</evidence>
<dbReference type="EMBL" id="FPIP01000003">
    <property type="protein sequence ID" value="SFW30494.1"/>
    <property type="molecule type" value="Genomic_DNA"/>
</dbReference>
<evidence type="ECO:0008006" key="3">
    <source>
        <dbReference type="Google" id="ProtNLM"/>
    </source>
</evidence>
<dbReference type="Proteomes" id="UP000183461">
    <property type="component" value="Unassembled WGS sequence"/>
</dbReference>
<proteinExistence type="predicted"/>
<name>A0A1K1N827_RUMFL</name>
<gene>
    <name evidence="1" type="ORF">SAMN02910280_1727</name>
</gene>
<protein>
    <recommendedName>
        <fullName evidence="3">Antitoxin Phd_YefM, type II toxin-antitoxin system</fullName>
    </recommendedName>
</protein>
<dbReference type="RefSeq" id="WP_072299998.1">
    <property type="nucleotide sequence ID" value="NZ_CAMIZA010000010.1"/>
</dbReference>
<organism evidence="1 2">
    <name type="scientific">Ruminococcus flavefaciens</name>
    <dbReference type="NCBI Taxonomy" id="1265"/>
    <lineage>
        <taxon>Bacteria</taxon>
        <taxon>Bacillati</taxon>
        <taxon>Bacillota</taxon>
        <taxon>Clostridia</taxon>
        <taxon>Eubacteriales</taxon>
        <taxon>Oscillospiraceae</taxon>
        <taxon>Ruminococcus</taxon>
    </lineage>
</organism>
<reference evidence="1 2" key="1">
    <citation type="submission" date="2016-11" db="EMBL/GenBank/DDBJ databases">
        <authorList>
            <person name="Jaros S."/>
            <person name="Januszkiewicz K."/>
            <person name="Wedrychowicz H."/>
        </authorList>
    </citation>
    <scope>NUCLEOTIDE SEQUENCE [LARGE SCALE GENOMIC DNA]</scope>
    <source>
        <strain evidence="1 2">YL228</strain>
    </source>
</reference>
<accession>A0A1K1N827</accession>
<evidence type="ECO:0000313" key="1">
    <source>
        <dbReference type="EMBL" id="SFW30494.1"/>
    </source>
</evidence>
<dbReference type="AlphaFoldDB" id="A0A1K1N827"/>